<comment type="caution">
    <text evidence="4">The sequence shown here is derived from an EMBL/GenBank/DDBJ whole genome shotgun (WGS) entry which is preliminary data.</text>
</comment>
<evidence type="ECO:0000313" key="5">
    <source>
        <dbReference type="Proteomes" id="UP000004206"/>
    </source>
</evidence>
<dbReference type="GeneID" id="79843419"/>
<name>D3MU11_9FIRM</name>
<keyword evidence="2" id="KW-0812">Transmembrane</keyword>
<proteinExistence type="predicted"/>
<dbReference type="RefSeq" id="WP_002844475.1">
    <property type="nucleotide sequence ID" value="NZ_ADJN01000065.1"/>
</dbReference>
<feature type="domain" description="DUF4342" evidence="3">
    <location>
        <begin position="54"/>
        <end position="125"/>
    </location>
</feature>
<evidence type="ECO:0000256" key="1">
    <source>
        <dbReference type="SAM" id="MobiDB-lite"/>
    </source>
</evidence>
<feature type="transmembrane region" description="Helical" evidence="2">
    <location>
        <begin position="95"/>
        <end position="118"/>
    </location>
</feature>
<keyword evidence="2" id="KW-0472">Membrane</keyword>
<evidence type="ECO:0000259" key="3">
    <source>
        <dbReference type="Pfam" id="PF14242"/>
    </source>
</evidence>
<reference evidence="4 5" key="1">
    <citation type="submission" date="2010-01" db="EMBL/GenBank/DDBJ databases">
        <authorList>
            <person name="Dodson R."/>
            <person name="Madupu R."/>
            <person name="Durkin A.S."/>
            <person name="Torralba M."/>
            <person name="Methe B."/>
            <person name="Sutton G.G."/>
            <person name="Strausberg R.L."/>
            <person name="Nelson K.E."/>
        </authorList>
    </citation>
    <scope>NUCLEOTIDE SEQUENCE [LARGE SCALE GENOMIC DNA]</scope>
    <source>
        <strain evidence="4 5">653-L</strain>
    </source>
</reference>
<keyword evidence="5" id="KW-1185">Reference proteome</keyword>
<feature type="region of interest" description="Disordered" evidence="1">
    <location>
        <begin position="162"/>
        <end position="195"/>
    </location>
</feature>
<dbReference type="InterPro" id="IPR025642">
    <property type="entry name" value="DUF4342"/>
</dbReference>
<feature type="compositionally biased region" description="Acidic residues" evidence="1">
    <location>
        <begin position="169"/>
        <end position="180"/>
    </location>
</feature>
<organism evidence="4 5">
    <name type="scientific">Peptostreptococcus anaerobius 653-L</name>
    <dbReference type="NCBI Taxonomy" id="596329"/>
    <lineage>
        <taxon>Bacteria</taxon>
        <taxon>Bacillati</taxon>
        <taxon>Bacillota</taxon>
        <taxon>Clostridia</taxon>
        <taxon>Peptostreptococcales</taxon>
        <taxon>Peptostreptococcaceae</taxon>
        <taxon>Peptostreptococcus</taxon>
    </lineage>
</organism>
<dbReference type="Proteomes" id="UP000004206">
    <property type="component" value="Unassembled WGS sequence"/>
</dbReference>
<accession>D3MU11</accession>
<dbReference type="Pfam" id="PF14242">
    <property type="entry name" value="DUF4342"/>
    <property type="match status" value="1"/>
</dbReference>
<dbReference type="InterPro" id="IPR009060">
    <property type="entry name" value="UBA-like_sf"/>
</dbReference>
<dbReference type="OrthoDB" id="129626at2"/>
<dbReference type="EMBL" id="ADJN01000065">
    <property type="protein sequence ID" value="EFD04353.1"/>
    <property type="molecule type" value="Genomic_DNA"/>
</dbReference>
<dbReference type="eggNOG" id="COG1308">
    <property type="taxonomic scope" value="Bacteria"/>
</dbReference>
<sequence>MAQITIEMVDQIMERFPYVTYKQAKEALIKTDGDVLEAIILIENSEEASAFDGFEKKFTVETEKVRDQLADLLKQATLVRVVVEKDSKIMLNIPLGIGVVGVAVMPIVTLLGLSAAMLSKYSVKIVDANSGQEVDLGNLTPEKVEILKEILFNSFSSMKDTIKPKHESNEEEDIVDDITDELIKESENKNEENNK</sequence>
<evidence type="ECO:0000313" key="4">
    <source>
        <dbReference type="EMBL" id="EFD04353.1"/>
    </source>
</evidence>
<dbReference type="SUPFAM" id="SSF46934">
    <property type="entry name" value="UBA-like"/>
    <property type="match status" value="1"/>
</dbReference>
<evidence type="ECO:0000256" key="2">
    <source>
        <dbReference type="SAM" id="Phobius"/>
    </source>
</evidence>
<protein>
    <recommendedName>
        <fullName evidence="3">DUF4342 domain-containing protein</fullName>
    </recommendedName>
</protein>
<dbReference type="AlphaFoldDB" id="D3MU11"/>
<feature type="compositionally biased region" description="Basic and acidic residues" evidence="1">
    <location>
        <begin position="181"/>
        <end position="195"/>
    </location>
</feature>
<keyword evidence="2" id="KW-1133">Transmembrane helix</keyword>
<gene>
    <name evidence="4" type="ORF">HMPREF0631_1317</name>
</gene>